<proteinExistence type="predicted"/>
<dbReference type="Proteomes" id="UP001060085">
    <property type="component" value="Linkage Group LG05"/>
</dbReference>
<organism evidence="1 2">
    <name type="scientific">Catharanthus roseus</name>
    <name type="common">Madagascar periwinkle</name>
    <name type="synonym">Vinca rosea</name>
    <dbReference type="NCBI Taxonomy" id="4058"/>
    <lineage>
        <taxon>Eukaryota</taxon>
        <taxon>Viridiplantae</taxon>
        <taxon>Streptophyta</taxon>
        <taxon>Embryophyta</taxon>
        <taxon>Tracheophyta</taxon>
        <taxon>Spermatophyta</taxon>
        <taxon>Magnoliopsida</taxon>
        <taxon>eudicotyledons</taxon>
        <taxon>Gunneridae</taxon>
        <taxon>Pentapetalae</taxon>
        <taxon>asterids</taxon>
        <taxon>lamiids</taxon>
        <taxon>Gentianales</taxon>
        <taxon>Apocynaceae</taxon>
        <taxon>Rauvolfioideae</taxon>
        <taxon>Vinceae</taxon>
        <taxon>Catharanthinae</taxon>
        <taxon>Catharanthus</taxon>
    </lineage>
</organism>
<accession>A0ACC0ART0</accession>
<evidence type="ECO:0000313" key="2">
    <source>
        <dbReference type="Proteomes" id="UP001060085"/>
    </source>
</evidence>
<reference evidence="2" key="1">
    <citation type="journal article" date="2023" name="Nat. Plants">
        <title>Single-cell RNA sequencing provides a high-resolution roadmap for understanding the multicellular compartmentation of specialized metabolism.</title>
        <authorList>
            <person name="Sun S."/>
            <person name="Shen X."/>
            <person name="Li Y."/>
            <person name="Li Y."/>
            <person name="Wang S."/>
            <person name="Li R."/>
            <person name="Zhang H."/>
            <person name="Shen G."/>
            <person name="Guo B."/>
            <person name="Wei J."/>
            <person name="Xu J."/>
            <person name="St-Pierre B."/>
            <person name="Chen S."/>
            <person name="Sun C."/>
        </authorList>
    </citation>
    <scope>NUCLEOTIDE SEQUENCE [LARGE SCALE GENOMIC DNA]</scope>
</reference>
<gene>
    <name evidence="1" type="ORF">M9H77_22917</name>
</gene>
<name>A0ACC0ART0_CATRO</name>
<keyword evidence="2" id="KW-1185">Reference proteome</keyword>
<comment type="caution">
    <text evidence="1">The sequence shown here is derived from an EMBL/GenBank/DDBJ whole genome shotgun (WGS) entry which is preliminary data.</text>
</comment>
<protein>
    <submittedName>
        <fullName evidence="1">Uncharacterized protein</fullName>
    </submittedName>
</protein>
<dbReference type="EMBL" id="CM044705">
    <property type="protein sequence ID" value="KAI5663594.1"/>
    <property type="molecule type" value="Genomic_DNA"/>
</dbReference>
<evidence type="ECO:0000313" key="1">
    <source>
        <dbReference type="EMBL" id="KAI5663594.1"/>
    </source>
</evidence>
<sequence length="267" mass="30251">MFEAKYYLHSDFITTSLRQRLLMHGDLFGKLEVYWRKICIGGDSDMEVILEIPLGPEPSPDVQFGLGEALLVGLCRVACSRGGQNLEMMAMVLWRIRRNMCEVVFEGKQRKAEVAGCKMCSFCGRGKKAVLEFTTTPVVVVSVLTVWQGPREGFLKINVDVSWRLEEIGYVAVARAWRVGEFVWAIAKPLQGSGRAEYVEAQALLMGMELDVRLGTMPFMVESDNVVIMWQFNENGRDSYPVGIFLDDFYKSIEVMECLGVHKINRK</sequence>